<evidence type="ECO:0000313" key="3">
    <source>
        <dbReference type="EMBL" id="CAI4029942.1"/>
    </source>
</evidence>
<sequence length="309" mass="36055">MPKKASNTPLARTAEPLFREICFVLEQARAGAYRAVNAAMVQAYWHVGRLIVEHEQGGRRRATYGEALLEELSRRLMAEFGPGFDVTNLRKMRQFYRMFDIRDAVPLESQPAGDARKRDAARLDSGREAVRHIAHGELNWTHYRLLMQVAAPDARQWYANEAVSQHWSTRQLERQISVLYYERLLGSRRKAPVRREARQKLGSMEPEHFIRDPYVLEFLELQDYPALRESKVEQAIIDNLQAFLLELGKGFAFVARQKRIRFEEEDFYVDLVFYNYLLRCFVLVDLTVGALTHQDIGQMDSYVRVFDAH</sequence>
<evidence type="ECO:0000259" key="1">
    <source>
        <dbReference type="Pfam" id="PF06250"/>
    </source>
</evidence>
<organism evidence="3 4">
    <name type="scientific">Nitrospira tepida</name>
    <dbReference type="NCBI Taxonomy" id="2973512"/>
    <lineage>
        <taxon>Bacteria</taxon>
        <taxon>Pseudomonadati</taxon>
        <taxon>Nitrospirota</taxon>
        <taxon>Nitrospiria</taxon>
        <taxon>Nitrospirales</taxon>
        <taxon>Nitrospiraceae</taxon>
        <taxon>Nitrospira</taxon>
    </lineage>
</organism>
<name>A0AA86MVT5_9BACT</name>
<evidence type="ECO:0000259" key="2">
    <source>
        <dbReference type="Pfam" id="PF17761"/>
    </source>
</evidence>
<evidence type="ECO:0000313" key="4">
    <source>
        <dbReference type="Proteomes" id="UP001179121"/>
    </source>
</evidence>
<feature type="domain" description="YhcG N-terminal" evidence="2">
    <location>
        <begin position="24"/>
        <end position="183"/>
    </location>
</feature>
<dbReference type="InterPro" id="IPR009362">
    <property type="entry name" value="YhcG_C"/>
</dbReference>
<gene>
    <name evidence="3" type="ORF">DNFV4_00362</name>
</gene>
<proteinExistence type="predicted"/>
<dbReference type="Pfam" id="PF06250">
    <property type="entry name" value="YhcG_C"/>
    <property type="match status" value="1"/>
</dbReference>
<dbReference type="PANTHER" id="PTHR30547">
    <property type="entry name" value="UNCHARACTERIZED PROTEIN YHCG-RELATED"/>
    <property type="match status" value="1"/>
</dbReference>
<evidence type="ECO:0008006" key="5">
    <source>
        <dbReference type="Google" id="ProtNLM"/>
    </source>
</evidence>
<protein>
    <recommendedName>
        <fullName evidence="5">DUF1016 domain-containing protein</fullName>
    </recommendedName>
</protein>
<dbReference type="InterPro" id="IPR053148">
    <property type="entry name" value="PD-DEXK-like_domain"/>
</dbReference>
<dbReference type="PANTHER" id="PTHR30547:SF5">
    <property type="entry name" value="NUCLEASE YHCG-RELATED"/>
    <property type="match status" value="1"/>
</dbReference>
<dbReference type="Pfam" id="PF17761">
    <property type="entry name" value="DUF1016_N"/>
    <property type="match status" value="1"/>
</dbReference>
<dbReference type="EMBL" id="OX365700">
    <property type="protein sequence ID" value="CAI4029942.1"/>
    <property type="molecule type" value="Genomic_DNA"/>
</dbReference>
<dbReference type="AlphaFoldDB" id="A0AA86MVT5"/>
<dbReference type="KEGG" id="nti:DNFV4_00362"/>
<reference evidence="3" key="1">
    <citation type="submission" date="2022-10" db="EMBL/GenBank/DDBJ databases">
        <authorList>
            <person name="Koch H."/>
        </authorList>
    </citation>
    <scope>NUCLEOTIDE SEQUENCE</scope>
    <source>
        <strain evidence="3">DNF</strain>
    </source>
</reference>
<accession>A0AA86MVT5</accession>
<dbReference type="Proteomes" id="UP001179121">
    <property type="component" value="Chromosome"/>
</dbReference>
<dbReference type="RefSeq" id="WP_289266956.1">
    <property type="nucleotide sequence ID" value="NZ_OX365700.1"/>
</dbReference>
<dbReference type="InterPro" id="IPR041527">
    <property type="entry name" value="YhcG_N"/>
</dbReference>
<keyword evidence="4" id="KW-1185">Reference proteome</keyword>
<feature type="domain" description="YhcG PDDEXK nuclease" evidence="1">
    <location>
        <begin position="208"/>
        <end position="308"/>
    </location>
</feature>